<dbReference type="STRING" id="6689.A0A3R7MFA8"/>
<feature type="region of interest" description="Disordered" evidence="1">
    <location>
        <begin position="376"/>
        <end position="428"/>
    </location>
</feature>
<dbReference type="PANTHER" id="PTHR12496:SF9">
    <property type="entry name" value="METHYLTRANSFERASE-LIKE PROTEIN 25-RELATED"/>
    <property type="match status" value="1"/>
</dbReference>
<comment type="caution">
    <text evidence="3">The sequence shown here is derived from an EMBL/GenBank/DDBJ whole genome shotgun (WGS) entry which is preliminary data.</text>
</comment>
<evidence type="ECO:0000313" key="4">
    <source>
        <dbReference type="Proteomes" id="UP000283509"/>
    </source>
</evidence>
<organism evidence="3 4">
    <name type="scientific">Penaeus vannamei</name>
    <name type="common">Whiteleg shrimp</name>
    <name type="synonym">Litopenaeus vannamei</name>
    <dbReference type="NCBI Taxonomy" id="6689"/>
    <lineage>
        <taxon>Eukaryota</taxon>
        <taxon>Metazoa</taxon>
        <taxon>Ecdysozoa</taxon>
        <taxon>Arthropoda</taxon>
        <taxon>Crustacea</taxon>
        <taxon>Multicrustacea</taxon>
        <taxon>Malacostraca</taxon>
        <taxon>Eumalacostraca</taxon>
        <taxon>Eucarida</taxon>
        <taxon>Decapoda</taxon>
        <taxon>Dendrobranchiata</taxon>
        <taxon>Penaeoidea</taxon>
        <taxon>Penaeidae</taxon>
        <taxon>Penaeus</taxon>
    </lineage>
</organism>
<keyword evidence="3" id="KW-0808">Transferase</keyword>
<protein>
    <submittedName>
        <fullName evidence="3">Methyltransferase-like 25</fullName>
    </submittedName>
</protein>
<evidence type="ECO:0000259" key="2">
    <source>
        <dbReference type="Pfam" id="PF13679"/>
    </source>
</evidence>
<dbReference type="PANTHER" id="PTHR12496">
    <property type="entry name" value="CGI-41 METHYLTRANSFERASE"/>
    <property type="match status" value="1"/>
</dbReference>
<dbReference type="AlphaFoldDB" id="A0A3R7MFA8"/>
<reference evidence="3 4" key="1">
    <citation type="submission" date="2018-04" db="EMBL/GenBank/DDBJ databases">
        <authorList>
            <person name="Zhang X."/>
            <person name="Yuan J."/>
            <person name="Li F."/>
            <person name="Xiang J."/>
        </authorList>
    </citation>
    <scope>NUCLEOTIDE SEQUENCE [LARGE SCALE GENOMIC DNA]</scope>
    <source>
        <tissue evidence="3">Muscle</tissue>
    </source>
</reference>
<proteinExistence type="predicted"/>
<sequence length="608" mass="68078">MKCHMVDYLTANHWETLLPKGIQQGLLNLPREKLYLMPSGALDLEDIADNKIDEELCLSSVNLSTLLSIIRKHSLHSLGVTTSMPQVLDLHGSCKIPVLPMTGIMSEKKSHEVEVMSEVIARLAKGFDANWIMDLGSGKGYLSSSLVLQYGLNVLAMDSSPVNTTSALTRNTKLEKRLEKMKTAEKYQKEGKLIKRGKRKKSKKVLIHKPVSSDDSIDQNEHVHGSYIGLTAFITEDTDLLEILKESLAASRKQDAMNGKVLDTVDNHEGVLNVVQNDRKDNSTSSECEMGKIDVLNNPLEPKGDKETSLGNQSSHSLDEHRLGLVGLHTCGNLAASSIRLFISNSKVKFMCNVGCCYHLIEEEFYENPFSTKKMQDTDVGNGDNPNRKLLEEDQAEGESPSKNKSRAEEAQVSESQQEHTPATVSFDPLHPSEIPNLSVGFPLSSFLREKKFALERNTRMLSCQPADRLTEQSYNGLNSLYWRALLQVLLKEKLGDKFNASQVGRIASKCKDFAEYSRKAFEKLGLNIEVTDEALYDYERNYANNREKIERFFLLRSTLAPLIEGLILLDRLAFLSEQENIKAAYLVQLFNPVTSPRCHAVIGVRSK</sequence>
<dbReference type="Pfam" id="PF13679">
    <property type="entry name" value="Methyltransf_32"/>
    <property type="match status" value="1"/>
</dbReference>
<keyword evidence="4" id="KW-1185">Reference proteome</keyword>
<dbReference type="Proteomes" id="UP000283509">
    <property type="component" value="Unassembled WGS sequence"/>
</dbReference>
<gene>
    <name evidence="3" type="ORF">C7M84_001050</name>
</gene>
<feature type="region of interest" description="Disordered" evidence="1">
    <location>
        <begin position="279"/>
        <end position="316"/>
    </location>
</feature>
<accession>A0A3R7MFA8</accession>
<dbReference type="InterPro" id="IPR025714">
    <property type="entry name" value="Methyltranfer_dom"/>
</dbReference>
<feature type="domain" description="Methyltransferase" evidence="2">
    <location>
        <begin position="108"/>
        <end position="363"/>
    </location>
</feature>
<evidence type="ECO:0000256" key="1">
    <source>
        <dbReference type="SAM" id="MobiDB-lite"/>
    </source>
</evidence>
<evidence type="ECO:0000313" key="3">
    <source>
        <dbReference type="EMBL" id="ROT80200.1"/>
    </source>
</evidence>
<reference evidence="3 4" key="2">
    <citation type="submission" date="2019-01" db="EMBL/GenBank/DDBJ databases">
        <title>The decoding of complex shrimp genome reveals the adaptation for benthos swimmer, frequently molting mechanism and breeding impact on genome.</title>
        <authorList>
            <person name="Sun Y."/>
            <person name="Gao Y."/>
            <person name="Yu Y."/>
        </authorList>
    </citation>
    <scope>NUCLEOTIDE SEQUENCE [LARGE SCALE GENOMIC DNA]</scope>
    <source>
        <tissue evidence="3">Muscle</tissue>
    </source>
</reference>
<name>A0A3R7MFA8_PENVA</name>
<dbReference type="GO" id="GO:0008168">
    <property type="term" value="F:methyltransferase activity"/>
    <property type="evidence" value="ECO:0007669"/>
    <property type="project" value="UniProtKB-KW"/>
</dbReference>
<keyword evidence="3" id="KW-0489">Methyltransferase</keyword>
<feature type="compositionally biased region" description="Basic and acidic residues" evidence="1">
    <location>
        <begin position="400"/>
        <end position="410"/>
    </location>
</feature>
<dbReference type="OrthoDB" id="10258156at2759"/>
<dbReference type="GO" id="GO:0032259">
    <property type="term" value="P:methylation"/>
    <property type="evidence" value="ECO:0007669"/>
    <property type="project" value="UniProtKB-KW"/>
</dbReference>
<dbReference type="EMBL" id="QCYY01001142">
    <property type="protein sequence ID" value="ROT80200.1"/>
    <property type="molecule type" value="Genomic_DNA"/>
</dbReference>
<dbReference type="InterPro" id="IPR052220">
    <property type="entry name" value="METTL25"/>
</dbReference>